<dbReference type="Proteomes" id="UP000677054">
    <property type="component" value="Unassembled WGS sequence"/>
</dbReference>
<dbReference type="InterPro" id="IPR056798">
    <property type="entry name" value="ADH_Fe_C"/>
</dbReference>
<dbReference type="PANTHER" id="PTHR43633">
    <property type="entry name" value="ALCOHOL DEHYDROGENASE YQHD"/>
    <property type="match status" value="1"/>
</dbReference>
<dbReference type="Gene3D" id="3.40.50.1970">
    <property type="match status" value="1"/>
</dbReference>
<dbReference type="InterPro" id="IPR018211">
    <property type="entry name" value="ADH_Fe_CS"/>
</dbReference>
<evidence type="ECO:0000313" key="4">
    <source>
        <dbReference type="EMBL" id="CAD7253152.1"/>
    </source>
</evidence>
<keyword evidence="5" id="KW-1185">Reference proteome</keyword>
<name>A0A7R9AFK7_9CRUS</name>
<dbReference type="GO" id="GO:0046872">
    <property type="term" value="F:metal ion binding"/>
    <property type="evidence" value="ECO:0007669"/>
    <property type="project" value="InterPro"/>
</dbReference>
<dbReference type="GO" id="GO:1990002">
    <property type="term" value="F:methylglyoxal reductase (NADPH) (acetol producing) activity"/>
    <property type="evidence" value="ECO:0007669"/>
    <property type="project" value="TreeGrafter"/>
</dbReference>
<sequence length="420" mass="47792">KENINFLFAVGGGSVIDGTKFLAAAALFEGDTWDILKKGIRVTKALPFASVLTLPATGSEMNSGAVITRKSTGEKLGMGSPVLFPKFSCLNPEVIKSLPQRQLKNGIVDAFTHVLEQYMTYPIGAELQDRISESILKTLIDIAPKVIFEPYDQNIASNFMWCCTMALNGLIQKGVPTDWATHMIGHELTAKYDIDHAMTLAIIFPNLWRYKFENKKEKLAQYAERIFSVNTGSTEEKADQAIQKTIEFLHSIDVKTKLSEYTENYNGFSDEVKQTFETRNWVALGERKDITPEDVRKIVEMRHELTAKYDIDHAMTLAIIFPNLWRYKFENKKEKLAQYAERIFSVNTGSTEEKADQAIQKTIEFLHSIDVKTKLSEYTENYNGFSDEVKQTFETRNWVALGERKDITPEDVRKIVEMSC</sequence>
<dbReference type="AlphaFoldDB" id="A0A7R9AFK7"/>
<dbReference type="SUPFAM" id="SSF56796">
    <property type="entry name" value="Dehydroquinate synthase-like"/>
    <property type="match status" value="2"/>
</dbReference>
<feature type="domain" description="Fe-containing alcohol dehydrogenase-like C-terminal" evidence="3">
    <location>
        <begin position="107"/>
        <end position="298"/>
    </location>
</feature>
<feature type="domain" description="Fe-containing alcohol dehydrogenase-like C-terminal" evidence="3">
    <location>
        <begin position="300"/>
        <end position="417"/>
    </location>
</feature>
<feature type="non-terminal residue" evidence="4">
    <location>
        <position position="420"/>
    </location>
</feature>
<dbReference type="EMBL" id="CAJPEV010005355">
    <property type="protein sequence ID" value="CAG0903068.1"/>
    <property type="molecule type" value="Genomic_DNA"/>
</dbReference>
<gene>
    <name evidence="4" type="ORF">DSTB1V02_LOCUS12902</name>
</gene>
<dbReference type="EMBL" id="LR904872">
    <property type="protein sequence ID" value="CAD7253152.1"/>
    <property type="molecule type" value="Genomic_DNA"/>
</dbReference>
<evidence type="ECO:0000259" key="3">
    <source>
        <dbReference type="Pfam" id="PF25137"/>
    </source>
</evidence>
<dbReference type="InterPro" id="IPR044731">
    <property type="entry name" value="BDH-like"/>
</dbReference>
<evidence type="ECO:0000313" key="5">
    <source>
        <dbReference type="Proteomes" id="UP000677054"/>
    </source>
</evidence>
<dbReference type="PROSITE" id="PS00060">
    <property type="entry name" value="ADH_IRON_2"/>
    <property type="match status" value="1"/>
</dbReference>
<evidence type="ECO:0008006" key="6">
    <source>
        <dbReference type="Google" id="ProtNLM"/>
    </source>
</evidence>
<dbReference type="Gene3D" id="1.20.1090.10">
    <property type="entry name" value="Dehydroquinate synthase-like - alpha domain"/>
    <property type="match status" value="2"/>
</dbReference>
<dbReference type="Pfam" id="PF25137">
    <property type="entry name" value="ADH_Fe_C"/>
    <property type="match status" value="2"/>
</dbReference>
<reference evidence="4" key="1">
    <citation type="submission" date="2020-11" db="EMBL/GenBank/DDBJ databases">
        <authorList>
            <person name="Tran Van P."/>
        </authorList>
    </citation>
    <scope>NUCLEOTIDE SEQUENCE</scope>
</reference>
<dbReference type="Pfam" id="PF00465">
    <property type="entry name" value="Fe-ADH"/>
    <property type="match status" value="1"/>
</dbReference>
<dbReference type="CDD" id="cd08187">
    <property type="entry name" value="BDH"/>
    <property type="match status" value="1"/>
</dbReference>
<accession>A0A7R9AFK7</accession>
<feature type="domain" description="Alcohol dehydrogenase iron-type/glycerol dehydrogenase GldA" evidence="2">
    <location>
        <begin position="2"/>
        <end position="92"/>
    </location>
</feature>
<dbReference type="InterPro" id="IPR001670">
    <property type="entry name" value="ADH_Fe/GldA"/>
</dbReference>
<dbReference type="GO" id="GO:0005829">
    <property type="term" value="C:cytosol"/>
    <property type="evidence" value="ECO:0007669"/>
    <property type="project" value="TreeGrafter"/>
</dbReference>
<protein>
    <recommendedName>
        <fullName evidence="6">Iron-containing alcohol dehydrogenase</fullName>
    </recommendedName>
</protein>
<dbReference type="PANTHER" id="PTHR43633:SF1">
    <property type="entry name" value="ALCOHOL DEHYDROGENASE YQHD"/>
    <property type="match status" value="1"/>
</dbReference>
<evidence type="ECO:0000256" key="1">
    <source>
        <dbReference type="ARBA" id="ARBA00023002"/>
    </source>
</evidence>
<evidence type="ECO:0000259" key="2">
    <source>
        <dbReference type="Pfam" id="PF00465"/>
    </source>
</evidence>
<dbReference type="GO" id="GO:1990362">
    <property type="term" value="F:butanol dehydrogenase (NAD+) activity"/>
    <property type="evidence" value="ECO:0007669"/>
    <property type="project" value="InterPro"/>
</dbReference>
<keyword evidence="1" id="KW-0560">Oxidoreductase</keyword>
<dbReference type="OrthoDB" id="8300230at2759"/>
<dbReference type="GO" id="GO:0008106">
    <property type="term" value="F:alcohol dehydrogenase (NADP+) activity"/>
    <property type="evidence" value="ECO:0007669"/>
    <property type="project" value="TreeGrafter"/>
</dbReference>
<proteinExistence type="predicted"/>
<organism evidence="4">
    <name type="scientific">Darwinula stevensoni</name>
    <dbReference type="NCBI Taxonomy" id="69355"/>
    <lineage>
        <taxon>Eukaryota</taxon>
        <taxon>Metazoa</taxon>
        <taxon>Ecdysozoa</taxon>
        <taxon>Arthropoda</taxon>
        <taxon>Crustacea</taxon>
        <taxon>Oligostraca</taxon>
        <taxon>Ostracoda</taxon>
        <taxon>Podocopa</taxon>
        <taxon>Podocopida</taxon>
        <taxon>Darwinulocopina</taxon>
        <taxon>Darwinuloidea</taxon>
        <taxon>Darwinulidae</taxon>
        <taxon>Darwinula</taxon>
    </lineage>
</organism>